<dbReference type="Proteomes" id="UP001141253">
    <property type="component" value="Chromosome 16"/>
</dbReference>
<dbReference type="Gene3D" id="3.60.110.10">
    <property type="entry name" value="Carbon-nitrogen hydrolase"/>
    <property type="match status" value="1"/>
</dbReference>
<evidence type="ECO:0000313" key="3">
    <source>
        <dbReference type="EMBL" id="KAJ6303855.1"/>
    </source>
</evidence>
<accession>A0ABQ8ZPM0</accession>
<protein>
    <recommendedName>
        <fullName evidence="2">CN hydrolase domain-containing protein</fullName>
    </recommendedName>
</protein>
<reference evidence="3" key="1">
    <citation type="submission" date="2022-10" db="EMBL/GenBank/DDBJ databases">
        <authorList>
            <person name="Hyden B.L."/>
            <person name="Feng K."/>
            <person name="Yates T."/>
            <person name="Jawdy S."/>
            <person name="Smart L.B."/>
            <person name="Muchero W."/>
        </authorList>
    </citation>
    <scope>NUCLEOTIDE SEQUENCE</scope>
    <source>
        <tissue evidence="3">Shoot tip</tissue>
    </source>
</reference>
<evidence type="ECO:0000313" key="4">
    <source>
        <dbReference type="Proteomes" id="UP001141253"/>
    </source>
</evidence>
<comment type="similarity">
    <text evidence="1">Belongs to the carbon-nitrogen hydrolase superfamily. Nitrilase family.</text>
</comment>
<evidence type="ECO:0000259" key="2">
    <source>
        <dbReference type="PROSITE" id="PS50263"/>
    </source>
</evidence>
<dbReference type="InterPro" id="IPR036526">
    <property type="entry name" value="C-N_Hydrolase_sf"/>
</dbReference>
<organism evidence="3 4">
    <name type="scientific">Salix suchowensis</name>
    <dbReference type="NCBI Taxonomy" id="1278906"/>
    <lineage>
        <taxon>Eukaryota</taxon>
        <taxon>Viridiplantae</taxon>
        <taxon>Streptophyta</taxon>
        <taxon>Embryophyta</taxon>
        <taxon>Tracheophyta</taxon>
        <taxon>Spermatophyta</taxon>
        <taxon>Magnoliopsida</taxon>
        <taxon>eudicotyledons</taxon>
        <taxon>Gunneridae</taxon>
        <taxon>Pentapetalae</taxon>
        <taxon>rosids</taxon>
        <taxon>fabids</taxon>
        <taxon>Malpighiales</taxon>
        <taxon>Salicaceae</taxon>
        <taxon>Saliceae</taxon>
        <taxon>Salix</taxon>
    </lineage>
</organism>
<proteinExistence type="inferred from homology"/>
<gene>
    <name evidence="3" type="ORF">OIU77_017689</name>
</gene>
<name>A0ABQ8ZPM0_9ROSI</name>
<dbReference type="SUPFAM" id="SSF56317">
    <property type="entry name" value="Carbon-nitrogen hydrolase"/>
    <property type="match status" value="1"/>
</dbReference>
<dbReference type="InterPro" id="IPR044149">
    <property type="entry name" value="Nitrilases_CHs"/>
</dbReference>
<dbReference type="Pfam" id="PF00795">
    <property type="entry name" value="CN_hydrolase"/>
    <property type="match status" value="1"/>
</dbReference>
<dbReference type="PROSITE" id="PS50263">
    <property type="entry name" value="CN_HYDROLASE"/>
    <property type="match status" value="1"/>
</dbReference>
<dbReference type="EMBL" id="JAPFFI010000027">
    <property type="protein sequence ID" value="KAJ6303855.1"/>
    <property type="molecule type" value="Genomic_DNA"/>
</dbReference>
<sequence>MNRVSPTAMRPFIGSSAMFDPILFPSLETPIKTKSSKTRPILETDSDDRDSIPKLRLHGVPDDKAERLIAGATAYGSQLVVFPEAFIGGSPTYLKFDATNSTVTDGDLQKYYASAIDVPGPEVDRLAKLVGKYKVHIVMGVVERAGCYLYSTMMFFDSLGKCLGLHRKLIQTASESSLWRSGEKSTLPAYETSIGKIGGLICWDNRLPLLRAELYDKGTLLLLVTLKVEFPFLSVLQS</sequence>
<feature type="domain" description="CN hydrolase" evidence="2">
    <location>
        <begin position="38"/>
        <end position="238"/>
    </location>
</feature>
<dbReference type="InterPro" id="IPR003010">
    <property type="entry name" value="C-N_Hydrolase"/>
</dbReference>
<reference evidence="3" key="2">
    <citation type="journal article" date="2023" name="Int. J. Mol. Sci.">
        <title>De Novo Assembly and Annotation of 11 Diverse Shrub Willow (Salix) Genomes Reveals Novel Gene Organization in Sex-Linked Regions.</title>
        <authorList>
            <person name="Hyden B."/>
            <person name="Feng K."/>
            <person name="Yates T.B."/>
            <person name="Jawdy S."/>
            <person name="Cereghino C."/>
            <person name="Smart L.B."/>
            <person name="Muchero W."/>
        </authorList>
    </citation>
    <scope>NUCLEOTIDE SEQUENCE</scope>
    <source>
        <tissue evidence="3">Shoot tip</tissue>
    </source>
</reference>
<comment type="caution">
    <text evidence="3">The sequence shown here is derived from an EMBL/GenBank/DDBJ whole genome shotgun (WGS) entry which is preliminary data.</text>
</comment>
<evidence type="ECO:0000256" key="1">
    <source>
        <dbReference type="ARBA" id="ARBA00008129"/>
    </source>
</evidence>
<dbReference type="PANTHER" id="PTHR46044">
    <property type="entry name" value="NITRILASE"/>
    <property type="match status" value="1"/>
</dbReference>
<dbReference type="PANTHER" id="PTHR46044:SF8">
    <property type="entry name" value="BIFUNCTIONAL NITRILASE_NITRILE HYDRATASE NIT4B"/>
    <property type="match status" value="1"/>
</dbReference>
<keyword evidence="4" id="KW-1185">Reference proteome</keyword>